<gene>
    <name evidence="5" type="ORF">LAD73_02080</name>
</gene>
<feature type="compositionally biased region" description="Basic and acidic residues" evidence="2">
    <location>
        <begin position="1128"/>
        <end position="1138"/>
    </location>
</feature>
<feature type="coiled-coil region" evidence="1">
    <location>
        <begin position="640"/>
        <end position="747"/>
    </location>
</feature>
<dbReference type="Proteomes" id="UP000772186">
    <property type="component" value="Unassembled WGS sequence"/>
</dbReference>
<keyword evidence="3" id="KW-0812">Transmembrane</keyword>
<feature type="transmembrane region" description="Helical" evidence="3">
    <location>
        <begin position="12"/>
        <end position="35"/>
    </location>
</feature>
<feature type="coiled-coil region" evidence="1">
    <location>
        <begin position="1387"/>
        <end position="1458"/>
    </location>
</feature>
<feature type="domain" description="Extracellular matrix-binding protein ebh GA module" evidence="4">
    <location>
        <begin position="487"/>
        <end position="540"/>
    </location>
</feature>
<feature type="coiled-coil region" evidence="1">
    <location>
        <begin position="64"/>
        <end position="123"/>
    </location>
</feature>
<evidence type="ECO:0000313" key="5">
    <source>
        <dbReference type="EMBL" id="MBZ4195497.1"/>
    </source>
</evidence>
<feature type="region of interest" description="Disordered" evidence="2">
    <location>
        <begin position="1128"/>
        <end position="1147"/>
    </location>
</feature>
<evidence type="ECO:0000259" key="4">
    <source>
        <dbReference type="SMART" id="SM00844"/>
    </source>
</evidence>
<comment type="caution">
    <text evidence="5">The sequence shown here is derived from an EMBL/GenBank/DDBJ whole genome shotgun (WGS) entry which is preliminary data.</text>
</comment>
<name>A0A953T7B3_9MOLU</name>
<feature type="coiled-coil region" evidence="1">
    <location>
        <begin position="782"/>
        <end position="809"/>
    </location>
</feature>
<accession>A0A953T7B3</accession>
<keyword evidence="1" id="KW-0175">Coiled coil</keyword>
<evidence type="ECO:0000256" key="1">
    <source>
        <dbReference type="SAM" id="Coils"/>
    </source>
</evidence>
<feature type="coiled-coil region" evidence="1">
    <location>
        <begin position="1761"/>
        <end position="1877"/>
    </location>
</feature>
<feature type="domain" description="Extracellular matrix-binding protein ebh GA module" evidence="4">
    <location>
        <begin position="642"/>
        <end position="689"/>
    </location>
</feature>
<feature type="domain" description="Extracellular matrix-binding protein ebh GA module" evidence="4">
    <location>
        <begin position="591"/>
        <end position="641"/>
    </location>
</feature>
<feature type="coiled-coil region" evidence="1">
    <location>
        <begin position="1030"/>
        <end position="1095"/>
    </location>
</feature>
<dbReference type="SMART" id="SM00844">
    <property type="entry name" value="GA"/>
    <property type="match status" value="3"/>
</dbReference>
<feature type="region of interest" description="Disordered" evidence="2">
    <location>
        <begin position="569"/>
        <end position="588"/>
    </location>
</feature>
<feature type="coiled-coil region" evidence="1">
    <location>
        <begin position="969"/>
        <end position="996"/>
    </location>
</feature>
<organism evidence="5 6">
    <name type="scientific">Mycoplasma tauri</name>
    <dbReference type="NCBI Taxonomy" id="547987"/>
    <lineage>
        <taxon>Bacteria</taxon>
        <taxon>Bacillati</taxon>
        <taxon>Mycoplasmatota</taxon>
        <taxon>Mollicutes</taxon>
        <taxon>Mycoplasmataceae</taxon>
        <taxon>Mycoplasma</taxon>
    </lineage>
</organism>
<dbReference type="EMBL" id="JAIQBY010000020">
    <property type="protein sequence ID" value="MBZ4195497.1"/>
    <property type="molecule type" value="Genomic_DNA"/>
</dbReference>
<dbReference type="InterPro" id="IPR002988">
    <property type="entry name" value="GA_module"/>
</dbReference>
<dbReference type="InterPro" id="IPR020840">
    <property type="entry name" value="Extracell_matrix-bd_GA"/>
</dbReference>
<evidence type="ECO:0000256" key="3">
    <source>
        <dbReference type="SAM" id="Phobius"/>
    </source>
</evidence>
<evidence type="ECO:0000313" key="6">
    <source>
        <dbReference type="Proteomes" id="UP000772186"/>
    </source>
</evidence>
<keyword evidence="3" id="KW-0472">Membrane</keyword>
<dbReference type="Gene3D" id="1.20.5.420">
    <property type="entry name" value="Immunoglobulin FC, subunit C"/>
    <property type="match status" value="3"/>
</dbReference>
<protein>
    <submittedName>
        <fullName evidence="5">GA module-containing protein</fullName>
    </submittedName>
</protein>
<keyword evidence="3" id="KW-1133">Transmembrane helix</keyword>
<feature type="coiled-coil region" evidence="1">
    <location>
        <begin position="157"/>
        <end position="248"/>
    </location>
</feature>
<evidence type="ECO:0000256" key="2">
    <source>
        <dbReference type="SAM" id="MobiDB-lite"/>
    </source>
</evidence>
<proteinExistence type="predicted"/>
<dbReference type="RefSeq" id="WP_223644709.1">
    <property type="nucleotide sequence ID" value="NZ_JAIQBY010000020.1"/>
</dbReference>
<keyword evidence="6" id="KW-1185">Reference proteome</keyword>
<sequence>MSKSSNEKKSKLIKSAIIIGAITAVSLPPILIASLDNLSPTEIKRIVEEINSWNIKVNDQILTLDNNQHSVDTLEKSIEDAEKVLFDAEKAINSLDKEEYKKYSKIQNALSDTKANLAILKDKKDASKSVLENNRKKLDVIVKEATETSKKAIELAENTLEIDLEGLKAANKELEAALNEVNEAKEKAKDSAKHIDNLILLANKVKVAEDKVAEFIKEIQKLSKKQLNDKFNKEVQKHIDALKQKNNEFNPNDMDLDSISAFSKSLEDEITKGKRVYEFINKQNVDDNTKDKNEELNKVIADSENISKKLEEKALEIKSDIDSKIEALKNIINQASSNIDSHNDFDALKKEFEASNERIDGEILNLANKAQEVKYHDAKSIIEESKTKDIENKTKALNKMKALVLGILDESSNLKPEQISKFKNEIENATLPEQLEAIRNDIQLTNKKEKAKDNLNSGYGLLTPEYKENLNNLIDKAESEQQINDILTQAKELVDKKKTAQNSIDNDFEHLSDNQKQNYKNEISSADSKDKVDEILANAKTLNDEKKEKIENIEKLEKLTEKDKNRFKEEIKNSGTSSEDEQQENTPSKVLEKAIELNDSKKDALDKLEKLENITNKDSIKEQINNATTKEEVQRIILDAEALNKDKSDAKEAINKLDNLSQNEKQEYINQINNASESTNFETIKQEATNKNQEKDQLINEIDSLDFANNSKAQFKQNIKNKSLDEAKAYLEELKTLNKNKNEIKQLIENPQNNIPEDVKNRLKESLTNAATKDEIDNVKKDVELEIEKQKAIKEIKDLNIQDKNKEKEFIDAISNSSDEQEIKSIVETAKGNLLEAAKLRAESKIKKLDFISDVKIQEIKNELKQINDSNKDQILQKVEDLLIENNKKKELFESNIANNSDLFTPEYINQIKTNIKNEDNDQNLTKIKNDFIALNNNKKDLKEKINNKSDFKYLGDNNIEKFNKELIQKANNEEVEQLKQEINELNNIKKDLFEKVEKLDGVSTEEINEAKNKIKEAADKDEALKIFEELEHKSKKENAKKEIEKLSNLSKEIAQKHFIDLINKANKDDIDNIVENANKINKINENNINELKKLPLLNQNYLTDSENKIKNNTSDSMQNSVLDVSRELSRKKTETQNEIKNQQKSLTESQNEVIQSLLTNANNDNEIENVKKEAELWNIQNEAQKYLENTNNIYLNDQEKTQLLREIKDSRESAVAKAKFDEIKRKNEIKKTYYNDLDAYKSSFVDSVIETKKLEIKNSDENNAKIIHDELKNLDTNLKSAKTNGNKLIDNEFNSNSINTSRRDFYKNLISELKYNEELLAKNNKEDYMKQEINKIVEVAKKEAVLFSNNDNRLLLNDSEKNNFKQEINKIASNTMSNKTEALNKIQKILSNVDQLHKDKENISKKIDRLSFVKEDLKNRAKSNIKNQTKKQAQNKLNELKKLNTEINKSIKRLDTAEFSQLSPESKNNYKQEIKNVNALNNIQPIINRAKTEVNFIKAKNRISEINRLSFLSRDEKNQLIREAQQYSNHDDYNKINQKVDEAIRKNTEKNNWIKEIRKYDLLTQIWKTNSEDYIKVNSYEVAKNRFNKLKQAQELKKERERNINSLPNELPSWVKNQLIEQLKSKDYIDNSSNYDTKHLNDISAEILEWRNSGPKYITNYNNLNSIKDIMNEFAMNDKNNHNLQTHYNNFKTFIQNNTLVPGNNKDNLRNKKNAIERDIVTHFNTFNQDVVSFLENIKTNASSNLVNTINQNDDFNGIKQQLKDELGKVKTQLNSWNQKLENIKNKANSISPIHNLNEYQKAKSKEQEIQNWLNKKIELVDKYAALIEKVKSSPYLKTRDKERLENKIKSQGFEKDSLDQKYNLLDKEINDEIRKNKDIVDAYITATNDLQEHASNLRDFESISNERNLNIAHQSIIQKNEKLVQKYRAEQQKNLEDGNLHVLTEKIRKSNETIEEYINRLRDTKTYVEKYGATSEIKNAAWKKYYDHIVEITRNSQGGKETNLFTILGNSGNQDDSQYKNLVIDVLDKTYLEVERLVFKKEIIRLIGNGKWSMPDNESPAFHESVETKITNAYIENPHVPIKNEARLILDPKHYHSFYQNNLIINYRTDTWKDNDVTGNSTKRGYYDFWSKGIKFSYNGNGQKEHKIEYRLKIKRKDNRTWFVIRALPDKQLYESGKSQSWVTQIDTNSKNWVTESDLELINS</sequence>
<dbReference type="Pfam" id="PF01468">
    <property type="entry name" value="GA"/>
    <property type="match status" value="3"/>
</dbReference>
<reference evidence="5 6" key="1">
    <citation type="submission" date="2021-09" db="EMBL/GenBank/DDBJ databases">
        <title>WGS of Mycoplasma sp. Zaradi2 strains.</title>
        <authorList>
            <person name="Spergser J."/>
        </authorList>
    </citation>
    <scope>NUCLEOTIDE SEQUENCE [LARGE SCALE GENOMIC DNA]</scope>
    <source>
        <strain evidence="5 6">1331</strain>
    </source>
</reference>